<evidence type="ECO:0000256" key="3">
    <source>
        <dbReference type="ARBA" id="ARBA00023127"/>
    </source>
</evidence>
<reference evidence="9 10" key="1">
    <citation type="submission" date="2020-06" db="EMBL/GenBank/DDBJ databases">
        <title>Transcriptomic and genomic resources for Thalictrum thalictroides and T. hernandezii: Facilitating candidate gene discovery in an emerging model plant lineage.</title>
        <authorList>
            <person name="Arias T."/>
            <person name="Riano-Pachon D.M."/>
            <person name="Di Stilio V.S."/>
        </authorList>
    </citation>
    <scope>NUCLEOTIDE SEQUENCE [LARGE SCALE GENOMIC DNA]</scope>
    <source>
        <strain evidence="10">cv. WT478/WT964</strain>
        <tissue evidence="9">Leaves</tissue>
    </source>
</reference>
<organism evidence="9 10">
    <name type="scientific">Thalictrum thalictroides</name>
    <name type="common">Rue-anemone</name>
    <name type="synonym">Anemone thalictroides</name>
    <dbReference type="NCBI Taxonomy" id="46969"/>
    <lineage>
        <taxon>Eukaryota</taxon>
        <taxon>Viridiplantae</taxon>
        <taxon>Streptophyta</taxon>
        <taxon>Embryophyta</taxon>
        <taxon>Tracheophyta</taxon>
        <taxon>Spermatophyta</taxon>
        <taxon>Magnoliopsida</taxon>
        <taxon>Ranunculales</taxon>
        <taxon>Ranunculaceae</taxon>
        <taxon>Thalictroideae</taxon>
        <taxon>Thalictrum</taxon>
    </lineage>
</organism>
<feature type="compositionally biased region" description="Basic and acidic residues" evidence="6">
    <location>
        <begin position="38"/>
        <end position="52"/>
    </location>
</feature>
<comment type="similarity">
    <text evidence="1">Belongs to the cyclin family. Cyclin AB subfamily.</text>
</comment>
<dbReference type="Proteomes" id="UP000554482">
    <property type="component" value="Unassembled WGS sequence"/>
</dbReference>
<dbReference type="InterPro" id="IPR004367">
    <property type="entry name" value="Cyclin_C-dom"/>
</dbReference>
<evidence type="ECO:0000313" key="10">
    <source>
        <dbReference type="Proteomes" id="UP000554482"/>
    </source>
</evidence>
<feature type="domain" description="Cyclin-like" evidence="7">
    <location>
        <begin position="287"/>
        <end position="371"/>
    </location>
</feature>
<evidence type="ECO:0000259" key="7">
    <source>
        <dbReference type="SMART" id="SM00385"/>
    </source>
</evidence>
<evidence type="ECO:0000259" key="8">
    <source>
        <dbReference type="SMART" id="SM01332"/>
    </source>
</evidence>
<dbReference type="FunFam" id="1.10.472.10:FF:000013">
    <property type="entry name" value="Cyclin A1"/>
    <property type="match status" value="1"/>
</dbReference>
<dbReference type="GO" id="GO:0044772">
    <property type="term" value="P:mitotic cell cycle phase transition"/>
    <property type="evidence" value="ECO:0007669"/>
    <property type="project" value="InterPro"/>
</dbReference>
<keyword evidence="10" id="KW-1185">Reference proteome</keyword>
<sequence>MNKENISFEPTGRITRARAAAYRASGGMLPPKPCTRQTQKECPEANSKRSGSDENCSVSVTGQNKRRAVLKDVTNVLCESSYKSCMNAAKIQTRGRKQSSKSFVKNGSKVCPVVAVEVKKIKDDAERKIAEETAKMEIVTACAEIQQNKNDVVKKVIDESEKIESVEVPKVMFSVKREESLLLANIGNNIKEGRVADRQPGGQNSKKPTEHLIIVNKDETKSCENSEGGTSIINIDSDLKDPLMCSLYAPDIYKNIRVAELIRRPSSSFMESLQRDITKSMRGILIDWLVEVSEEYRLTSDTLYLTVYLIDRFLSQNFIERQRLQLLGITCMLIASKYEEICAPRVEEFCFITDNTYTKTEVVDMESKVLNYLEFQLSTPTVKTFLRRYLRAAHASYTEPSLELEFLASFLTELTLVEYEFLKALPSLIAASAIFLARWTLDQSSHPWNATLEHYTSYKASDLKCTVSALQDLQKNTSGSPLNAIRDKYRQEKFERVANLSSPIISPMLFES</sequence>
<feature type="region of interest" description="Disordered" evidence="6">
    <location>
        <begin position="22"/>
        <end position="58"/>
    </location>
</feature>
<dbReference type="InterPro" id="IPR039361">
    <property type="entry name" value="Cyclin"/>
</dbReference>
<dbReference type="EMBL" id="JABWDY010004865">
    <property type="protein sequence ID" value="KAF5204856.1"/>
    <property type="molecule type" value="Genomic_DNA"/>
</dbReference>
<name>A0A7J6X4X8_THATH</name>
<dbReference type="Gene3D" id="1.10.472.10">
    <property type="entry name" value="Cyclin-like"/>
    <property type="match status" value="2"/>
</dbReference>
<dbReference type="CDD" id="cd20562">
    <property type="entry name" value="CYCLIN_AtCycA_like_rpt1"/>
    <property type="match status" value="1"/>
</dbReference>
<dbReference type="SMART" id="SM01332">
    <property type="entry name" value="Cyclin_C"/>
    <property type="match status" value="1"/>
</dbReference>
<keyword evidence="3 5" id="KW-0195">Cyclin</keyword>
<dbReference type="FunFam" id="1.10.472.10:FF:000167">
    <property type="entry name" value="Mitotic cyclin 6"/>
    <property type="match status" value="1"/>
</dbReference>
<dbReference type="InterPro" id="IPR006671">
    <property type="entry name" value="Cyclin_N"/>
</dbReference>
<evidence type="ECO:0000256" key="1">
    <source>
        <dbReference type="ARBA" id="ARBA00006955"/>
    </source>
</evidence>
<evidence type="ECO:0000256" key="2">
    <source>
        <dbReference type="ARBA" id="ARBA00022618"/>
    </source>
</evidence>
<dbReference type="PROSITE" id="PS00292">
    <property type="entry name" value="CYCLINS"/>
    <property type="match status" value="1"/>
</dbReference>
<dbReference type="GO" id="GO:0051301">
    <property type="term" value="P:cell division"/>
    <property type="evidence" value="ECO:0007669"/>
    <property type="project" value="UniProtKB-KW"/>
</dbReference>
<proteinExistence type="inferred from homology"/>
<accession>A0A7J6X4X8</accession>
<evidence type="ECO:0000313" key="9">
    <source>
        <dbReference type="EMBL" id="KAF5204856.1"/>
    </source>
</evidence>
<dbReference type="SUPFAM" id="SSF47954">
    <property type="entry name" value="Cyclin-like"/>
    <property type="match status" value="2"/>
</dbReference>
<dbReference type="PIRSF" id="PIRSF001771">
    <property type="entry name" value="Cyclin_A_B_D_E"/>
    <property type="match status" value="1"/>
</dbReference>
<feature type="domain" description="Cyclin C-terminal" evidence="8">
    <location>
        <begin position="380"/>
        <end position="503"/>
    </location>
</feature>
<dbReference type="AlphaFoldDB" id="A0A7J6X4X8"/>
<dbReference type="PANTHER" id="PTHR10177">
    <property type="entry name" value="CYCLINS"/>
    <property type="match status" value="1"/>
</dbReference>
<evidence type="ECO:0000256" key="4">
    <source>
        <dbReference type="ARBA" id="ARBA00023306"/>
    </source>
</evidence>
<keyword evidence="4" id="KW-0131">Cell cycle</keyword>
<dbReference type="SMART" id="SM00385">
    <property type="entry name" value="CYCLIN"/>
    <property type="match status" value="2"/>
</dbReference>
<evidence type="ECO:0000256" key="6">
    <source>
        <dbReference type="SAM" id="MobiDB-lite"/>
    </source>
</evidence>
<dbReference type="InterPro" id="IPR046965">
    <property type="entry name" value="Cyclin_A/B-like"/>
</dbReference>
<dbReference type="Pfam" id="PF02984">
    <property type="entry name" value="Cyclin_C"/>
    <property type="match status" value="1"/>
</dbReference>
<dbReference type="OrthoDB" id="5590282at2759"/>
<gene>
    <name evidence="9" type="ORF">FRX31_005557</name>
</gene>
<dbReference type="CDD" id="cd20506">
    <property type="entry name" value="CYCLIN_AtCycA-like_rpt2"/>
    <property type="match status" value="1"/>
</dbReference>
<dbReference type="GO" id="GO:0016538">
    <property type="term" value="F:cyclin-dependent protein serine/threonine kinase regulator activity"/>
    <property type="evidence" value="ECO:0007669"/>
    <property type="project" value="InterPro"/>
</dbReference>
<evidence type="ECO:0000256" key="5">
    <source>
        <dbReference type="RuleBase" id="RU000383"/>
    </source>
</evidence>
<feature type="domain" description="Cyclin-like" evidence="7">
    <location>
        <begin position="384"/>
        <end position="472"/>
    </location>
</feature>
<dbReference type="InterPro" id="IPR048258">
    <property type="entry name" value="Cyclins_cyclin-box"/>
</dbReference>
<dbReference type="InterPro" id="IPR013763">
    <property type="entry name" value="Cyclin-like_dom"/>
</dbReference>
<dbReference type="InterPro" id="IPR036915">
    <property type="entry name" value="Cyclin-like_sf"/>
</dbReference>
<keyword evidence="2" id="KW-0132">Cell division</keyword>
<dbReference type="Pfam" id="PF00134">
    <property type="entry name" value="Cyclin_N"/>
    <property type="match status" value="1"/>
</dbReference>
<protein>
    <submittedName>
        <fullName evidence="9">Cyclin-a2-1</fullName>
    </submittedName>
</protein>
<comment type="caution">
    <text evidence="9">The sequence shown here is derived from an EMBL/GenBank/DDBJ whole genome shotgun (WGS) entry which is preliminary data.</text>
</comment>